<reference evidence="5 6" key="1">
    <citation type="journal article" date="2005" name="Nature">
        <title>The genome of the social amoeba Dictyostelium discoideum.</title>
        <authorList>
            <consortium name="The Dictyostelium discoideum Sequencing Consortium"/>
            <person name="Eichinger L."/>
            <person name="Pachebat J.A."/>
            <person name="Glockner G."/>
            <person name="Rajandream M.A."/>
            <person name="Sucgang R."/>
            <person name="Berriman M."/>
            <person name="Song J."/>
            <person name="Olsen R."/>
            <person name="Szafranski K."/>
            <person name="Xu Q."/>
            <person name="Tunggal B."/>
            <person name="Kummerfeld S."/>
            <person name="Madera M."/>
            <person name="Konfortov B.A."/>
            <person name="Rivero F."/>
            <person name="Bankier A.T."/>
            <person name="Lehmann R."/>
            <person name="Hamlin N."/>
            <person name="Davies R."/>
            <person name="Gaudet P."/>
            <person name="Fey P."/>
            <person name="Pilcher K."/>
            <person name="Chen G."/>
            <person name="Saunders D."/>
            <person name="Sodergren E."/>
            <person name="Davis P."/>
            <person name="Kerhornou A."/>
            <person name="Nie X."/>
            <person name="Hall N."/>
            <person name="Anjard C."/>
            <person name="Hemphill L."/>
            <person name="Bason N."/>
            <person name="Farbrother P."/>
            <person name="Desany B."/>
            <person name="Just E."/>
            <person name="Morio T."/>
            <person name="Rost R."/>
            <person name="Churcher C."/>
            <person name="Cooper J."/>
            <person name="Haydock S."/>
            <person name="van Driessche N."/>
            <person name="Cronin A."/>
            <person name="Goodhead I."/>
            <person name="Muzny D."/>
            <person name="Mourier T."/>
            <person name="Pain A."/>
            <person name="Lu M."/>
            <person name="Harper D."/>
            <person name="Lindsay R."/>
            <person name="Hauser H."/>
            <person name="James K."/>
            <person name="Quiles M."/>
            <person name="Madan Babu M."/>
            <person name="Saito T."/>
            <person name="Buchrieser C."/>
            <person name="Wardroper A."/>
            <person name="Felder M."/>
            <person name="Thangavelu M."/>
            <person name="Johnson D."/>
            <person name="Knights A."/>
            <person name="Loulseged H."/>
            <person name="Mungall K."/>
            <person name="Oliver K."/>
            <person name="Price C."/>
            <person name="Quail M.A."/>
            <person name="Urushihara H."/>
            <person name="Hernandez J."/>
            <person name="Rabbinowitsch E."/>
            <person name="Steffen D."/>
            <person name="Sanders M."/>
            <person name="Ma J."/>
            <person name="Kohara Y."/>
            <person name="Sharp S."/>
            <person name="Simmonds M."/>
            <person name="Spiegler S."/>
            <person name="Tivey A."/>
            <person name="Sugano S."/>
            <person name="White B."/>
            <person name="Walker D."/>
            <person name="Woodward J."/>
            <person name="Winckler T."/>
            <person name="Tanaka Y."/>
            <person name="Shaulsky G."/>
            <person name="Schleicher M."/>
            <person name="Weinstock G."/>
            <person name="Rosenthal A."/>
            <person name="Cox E.C."/>
            <person name="Chisholm R.L."/>
            <person name="Gibbs R."/>
            <person name="Loomis W.F."/>
            <person name="Platzer M."/>
            <person name="Kay R.R."/>
            <person name="Williams J."/>
            <person name="Dear P.H."/>
            <person name="Noegel A.A."/>
            <person name="Barrell B."/>
            <person name="Kuspa A."/>
        </authorList>
    </citation>
    <scope>NUCLEOTIDE SEQUENCE [LARGE SCALE GENOMIC DNA]</scope>
    <source>
        <strain evidence="5 6">AX4</strain>
    </source>
</reference>
<dbReference type="HOGENOM" id="CLU_043224_0_0_1"/>
<dbReference type="InterPro" id="IPR021520">
    <property type="entry name" value="Stealth_CR2"/>
</dbReference>
<dbReference type="KEGG" id="ddi:DDB_G0270528"/>
<dbReference type="Pfam" id="PF17101">
    <property type="entry name" value="Stealth_CR1"/>
    <property type="match status" value="1"/>
</dbReference>
<keyword evidence="6" id="KW-1185">Reference proteome</keyword>
<dbReference type="InterPro" id="IPR031357">
    <property type="entry name" value="Stealth_CR3"/>
</dbReference>
<dbReference type="dictyBase" id="DDB_G0270528">
    <property type="gene designation" value="gpt2"/>
</dbReference>
<evidence type="ECO:0000259" key="2">
    <source>
        <dbReference type="Pfam" id="PF11380"/>
    </source>
</evidence>
<name>Q1ZXQ6_DICDI</name>
<proteinExistence type="predicted"/>
<dbReference type="PANTHER" id="PTHR47452">
    <property type="entry name" value="PUTATIVE-RELATED"/>
    <property type="match status" value="1"/>
</dbReference>
<evidence type="ECO:0000259" key="4">
    <source>
        <dbReference type="Pfam" id="PF17102"/>
    </source>
</evidence>
<dbReference type="PANTHER" id="PTHR47452:SF2">
    <property type="entry name" value="GLYCOSYLTRANSFERASE"/>
    <property type="match status" value="1"/>
</dbReference>
<dbReference type="Pfam" id="PF17102">
    <property type="entry name" value="Stealth_CR3"/>
    <property type="match status" value="1"/>
</dbReference>
<evidence type="ECO:0000256" key="1">
    <source>
        <dbReference type="SAM" id="Phobius"/>
    </source>
</evidence>
<dbReference type="eggNOG" id="ENOG502QQMR">
    <property type="taxonomic scope" value="Eukaryota"/>
</dbReference>
<dbReference type="STRING" id="44689.Q1ZXQ6"/>
<keyword evidence="1" id="KW-0472">Membrane</keyword>
<feature type="domain" description="Stealth protein CR3 conserved region 3" evidence="4">
    <location>
        <begin position="274"/>
        <end position="319"/>
    </location>
</feature>
<feature type="domain" description="Stealth protein CR1 conserved region 1" evidence="3">
    <location>
        <begin position="80"/>
        <end position="104"/>
    </location>
</feature>
<comment type="caution">
    <text evidence="5">The sequence shown here is derived from an EMBL/GenBank/DDBJ whole genome shotgun (WGS) entry which is preliminary data.</text>
</comment>
<dbReference type="VEuPathDB" id="AmoebaDB:DDB_G0270528"/>
<dbReference type="InterPro" id="IPR031358">
    <property type="entry name" value="Stealth_CR1"/>
</dbReference>
<keyword evidence="1" id="KW-1133">Transmembrane helix</keyword>
<dbReference type="EMBL" id="AAFI02000005">
    <property type="protein sequence ID" value="EAS66932.1"/>
    <property type="molecule type" value="Genomic_DNA"/>
</dbReference>
<dbReference type="OMA" id="CGHYFAI"/>
<feature type="transmembrane region" description="Helical" evidence="1">
    <location>
        <begin position="12"/>
        <end position="32"/>
    </location>
</feature>
<sequence length="403" mass="48140">MINKLKWRFKTIAIVLFLVFITIISMTSFEFLQEIVEIEQTSNTLFKKEESSLIGKKKKKTKNIFLREQGIKPFKSDCKHIDIVYTWVNGSDPVNIEKYIKYVDYNDRLESITKGRYRDYGILKYSLRSVRKNAPWVRKIFIVTADQIPTWFNTSTIDDNVEFIFHSELYKNKSHLPTFNSDSIEINLFNLPKRVSNCFLYLNDDIYFSNPVLPSDFYDENFNPYIFQRQHKISSDFEIYENGTRGSIHYTSMINTNRVLDKLWFKSKRYRSDHGVLPLNKKILKLIYKKLEEEVEETSSHRFRDPKDLQFSFTANQFTRKYSTFQVKPGFNRLIPLKNVQFRQYLKLITSLKYKPKTTCLNDNFETFNNRILKRIDKTLNFLFPQISPFENGYFLNNNNTNI</sequence>
<dbReference type="GeneID" id="8616926"/>
<organism evidence="5 6">
    <name type="scientific">Dictyostelium discoideum</name>
    <name type="common">Social amoeba</name>
    <dbReference type="NCBI Taxonomy" id="44689"/>
    <lineage>
        <taxon>Eukaryota</taxon>
        <taxon>Amoebozoa</taxon>
        <taxon>Evosea</taxon>
        <taxon>Eumycetozoa</taxon>
        <taxon>Dictyostelia</taxon>
        <taxon>Dictyosteliales</taxon>
        <taxon>Dictyosteliaceae</taxon>
        <taxon>Dictyostelium</taxon>
    </lineage>
</organism>
<protein>
    <submittedName>
        <fullName evidence="5">Uncharacterized protein</fullName>
    </submittedName>
</protein>
<dbReference type="Proteomes" id="UP000002195">
    <property type="component" value="Unassembled WGS sequence"/>
</dbReference>
<evidence type="ECO:0000313" key="6">
    <source>
        <dbReference type="Proteomes" id="UP000002195"/>
    </source>
</evidence>
<gene>
    <name evidence="5" type="primary">gpt2</name>
    <name evidence="5" type="ORF">DDB_G0270528</name>
</gene>
<dbReference type="RefSeq" id="XP_001134468.1">
    <property type="nucleotide sequence ID" value="XM_001134468.1"/>
</dbReference>
<dbReference type="PaxDb" id="44689-DDB0231854"/>
<dbReference type="InParanoid" id="Q1ZXQ6"/>
<feature type="domain" description="Stealth protein CR2 conserved region 2" evidence="2">
    <location>
        <begin position="116"/>
        <end position="223"/>
    </location>
</feature>
<evidence type="ECO:0000259" key="3">
    <source>
        <dbReference type="Pfam" id="PF17101"/>
    </source>
</evidence>
<dbReference type="PhylomeDB" id="Q1ZXQ6"/>
<evidence type="ECO:0000313" key="5">
    <source>
        <dbReference type="EMBL" id="EAS66932.1"/>
    </source>
</evidence>
<keyword evidence="1" id="KW-0812">Transmembrane</keyword>
<dbReference type="AlphaFoldDB" id="Q1ZXQ6"/>
<accession>Q1ZXQ6</accession>
<dbReference type="Pfam" id="PF11380">
    <property type="entry name" value="Stealth_CR2"/>
    <property type="match status" value="1"/>
</dbReference>
<dbReference type="InterPro" id="IPR053362">
    <property type="entry name" value="RPS_phosphotransferase_WefF"/>
</dbReference>
<dbReference type="GO" id="GO:0016772">
    <property type="term" value="F:transferase activity, transferring phosphorus-containing groups"/>
    <property type="evidence" value="ECO:0007669"/>
    <property type="project" value="InterPro"/>
</dbReference>